<feature type="transmembrane region" description="Helical" evidence="6">
    <location>
        <begin position="34"/>
        <end position="54"/>
    </location>
</feature>
<dbReference type="AlphaFoldDB" id="A0A2Y8ZVL7"/>
<dbReference type="Pfam" id="PF03649">
    <property type="entry name" value="UPF0014"/>
    <property type="match status" value="1"/>
</dbReference>
<feature type="transmembrane region" description="Helical" evidence="6">
    <location>
        <begin position="6"/>
        <end position="27"/>
    </location>
</feature>
<dbReference type="GO" id="GO:0005886">
    <property type="term" value="C:plasma membrane"/>
    <property type="evidence" value="ECO:0007669"/>
    <property type="project" value="TreeGrafter"/>
</dbReference>
<accession>A0A2Y8ZVL7</accession>
<keyword evidence="3 6" id="KW-0812">Transmembrane</keyword>
<sequence length="249" mass="25425">MPHAEHLVASLVAVAILAAISAAVFWANRLPHPLAPVLAIARGVVQLAILAVVLGGLITSWWGVALALAVMAGIAIWTAAGRLGGPHQIPVAGTAMLSGVLVALTVVFVTGALDATPRYALAIAGIVIGNSMTCTTLAGRSFRQSSIDQWDQIEGWLAIGARPSQANLHVARTAAYHALVPSIDQTRTTGLVTLPGAFVGAIFGGLSPLEAGRFQVLVLAAIMACSAIAATITTRLLSRTAMKPVAAPA</sequence>
<reference evidence="8" key="1">
    <citation type="submission" date="2016-10" db="EMBL/GenBank/DDBJ databases">
        <authorList>
            <person name="Varghese N."/>
            <person name="Submissions S."/>
        </authorList>
    </citation>
    <scope>NUCLEOTIDE SEQUENCE [LARGE SCALE GENOMIC DNA]</scope>
    <source>
        <strain evidence="8">DSM 22951</strain>
    </source>
</reference>
<dbReference type="Proteomes" id="UP000250028">
    <property type="component" value="Unassembled WGS sequence"/>
</dbReference>
<dbReference type="PANTHER" id="PTHR30028:SF0">
    <property type="entry name" value="PROTEIN ALUMINUM SENSITIVE 3"/>
    <property type="match status" value="1"/>
</dbReference>
<name>A0A2Y8ZVL7_9MICO</name>
<keyword evidence="4 6" id="KW-1133">Transmembrane helix</keyword>
<dbReference type="InterPro" id="IPR005226">
    <property type="entry name" value="UPF0014_fam"/>
</dbReference>
<feature type="transmembrane region" description="Helical" evidence="6">
    <location>
        <begin position="60"/>
        <end position="79"/>
    </location>
</feature>
<evidence type="ECO:0000256" key="1">
    <source>
        <dbReference type="ARBA" id="ARBA00004141"/>
    </source>
</evidence>
<feature type="transmembrane region" description="Helical" evidence="6">
    <location>
        <begin position="191"/>
        <end position="208"/>
    </location>
</feature>
<dbReference type="OrthoDB" id="3212530at2"/>
<evidence type="ECO:0000256" key="4">
    <source>
        <dbReference type="ARBA" id="ARBA00022989"/>
    </source>
</evidence>
<feature type="transmembrane region" description="Helical" evidence="6">
    <location>
        <begin position="91"/>
        <end position="113"/>
    </location>
</feature>
<evidence type="ECO:0000256" key="6">
    <source>
        <dbReference type="SAM" id="Phobius"/>
    </source>
</evidence>
<evidence type="ECO:0000256" key="5">
    <source>
        <dbReference type="ARBA" id="ARBA00023136"/>
    </source>
</evidence>
<evidence type="ECO:0000256" key="2">
    <source>
        <dbReference type="ARBA" id="ARBA00005268"/>
    </source>
</evidence>
<feature type="transmembrane region" description="Helical" evidence="6">
    <location>
        <begin position="119"/>
        <end position="139"/>
    </location>
</feature>
<organism evidence="7 8">
    <name type="scientific">Branchiibius hedensis</name>
    <dbReference type="NCBI Taxonomy" id="672460"/>
    <lineage>
        <taxon>Bacteria</taxon>
        <taxon>Bacillati</taxon>
        <taxon>Actinomycetota</taxon>
        <taxon>Actinomycetes</taxon>
        <taxon>Micrococcales</taxon>
        <taxon>Dermacoccaceae</taxon>
        <taxon>Branchiibius</taxon>
    </lineage>
</organism>
<gene>
    <name evidence="7" type="ORF">SAMN04489750_2941</name>
</gene>
<protein>
    <submittedName>
        <fullName evidence="7">Putative ABC transport system permease protein</fullName>
    </submittedName>
</protein>
<dbReference type="EMBL" id="UESZ01000001">
    <property type="protein sequence ID" value="SSA35576.1"/>
    <property type="molecule type" value="Genomic_DNA"/>
</dbReference>
<keyword evidence="8" id="KW-1185">Reference proteome</keyword>
<evidence type="ECO:0000313" key="8">
    <source>
        <dbReference type="Proteomes" id="UP000250028"/>
    </source>
</evidence>
<evidence type="ECO:0000256" key="3">
    <source>
        <dbReference type="ARBA" id="ARBA00022692"/>
    </source>
</evidence>
<feature type="transmembrane region" description="Helical" evidence="6">
    <location>
        <begin position="214"/>
        <end position="233"/>
    </location>
</feature>
<comment type="subcellular location">
    <subcellularLocation>
        <location evidence="1">Membrane</location>
        <topology evidence="1">Multi-pass membrane protein</topology>
    </subcellularLocation>
</comment>
<comment type="similarity">
    <text evidence="2">Belongs to the UPF0014 family.</text>
</comment>
<dbReference type="PANTHER" id="PTHR30028">
    <property type="entry name" value="UPF0014 INNER MEMBRANE PROTEIN YBBM-RELATED"/>
    <property type="match status" value="1"/>
</dbReference>
<evidence type="ECO:0000313" key="7">
    <source>
        <dbReference type="EMBL" id="SSA35576.1"/>
    </source>
</evidence>
<dbReference type="RefSeq" id="WP_109686948.1">
    <property type="nucleotide sequence ID" value="NZ_QGDN01000001.1"/>
</dbReference>
<keyword evidence="5 6" id="KW-0472">Membrane</keyword>
<proteinExistence type="inferred from homology"/>